<gene>
    <name evidence="6" type="ORF">V0288_02255</name>
</gene>
<dbReference type="Gene3D" id="3.40.50.2000">
    <property type="entry name" value="Glycogen Phosphorylase B"/>
    <property type="match status" value="2"/>
</dbReference>
<dbReference type="InterPro" id="IPR028098">
    <property type="entry name" value="Glyco_trans_4-like_N"/>
</dbReference>
<reference evidence="6 7" key="1">
    <citation type="submission" date="2024-01" db="EMBL/GenBank/DDBJ databases">
        <title>Genomic insights into the taxonomy and metabolism of the cyanobacterium Pannus brasiliensis CCIBt3594.</title>
        <authorList>
            <person name="Machado M."/>
            <person name="Botero N.B."/>
            <person name="Andreote A.P.D."/>
            <person name="Feitosa A.M.T."/>
            <person name="Popin R."/>
            <person name="Sivonen K."/>
            <person name="Fiore M.F."/>
        </authorList>
    </citation>
    <scope>NUCLEOTIDE SEQUENCE [LARGE SCALE GENOMIC DNA]</scope>
    <source>
        <strain evidence="6 7">CCIBt3594</strain>
    </source>
</reference>
<protein>
    <submittedName>
        <fullName evidence="6">Glycosyltransferase</fullName>
        <ecNumber evidence="6">2.4.-.-</ecNumber>
    </submittedName>
</protein>
<feature type="domain" description="Glycosyltransferase subfamily 4-like N-terminal" evidence="5">
    <location>
        <begin position="13"/>
        <end position="179"/>
    </location>
</feature>
<sequence length="384" mass="42323">MKILFLDQSGQLGGAELCLADLAAFYGDRCSVGLLADGTFRTFLEHRGIAVRVLHDRPIAVRKDSGWLRGITGGLSLLPTFLKTARLAQKHDLLYANTPKALIAGSIAASLARRPLIYHLHDILSAEHFSPANRAAIVALANRFASLVIANSRATETAFREAGGKVDRVAVVYNGFDPGRYEVPDAEITRLRREIAPDGQFIVGHFSRLSPWKGQDVLLDALARCPEETIALFIGSALFGEDEYVNRLHERVSRLGLEKRVKFLGFREDIPRLMAICDLIAHTSTAPEPFGRVIVEGMLAGRPVVAAAAGGAIELVQHDETGWLVPPRDPEKLAETISLCYHRPDLAGAIARRARVHASRQFDRTAINRQIDRLLDRVSRTFYP</sequence>
<dbReference type="Pfam" id="PF13439">
    <property type="entry name" value="Glyco_transf_4"/>
    <property type="match status" value="1"/>
</dbReference>
<feature type="domain" description="Glycosyl transferase family 1" evidence="4">
    <location>
        <begin position="196"/>
        <end position="355"/>
    </location>
</feature>
<evidence type="ECO:0000313" key="7">
    <source>
        <dbReference type="Proteomes" id="UP001328733"/>
    </source>
</evidence>
<keyword evidence="7" id="KW-1185">Reference proteome</keyword>
<organism evidence="6 7">
    <name type="scientific">Pannus brasiliensis CCIBt3594</name>
    <dbReference type="NCBI Taxonomy" id="1427578"/>
    <lineage>
        <taxon>Bacteria</taxon>
        <taxon>Bacillati</taxon>
        <taxon>Cyanobacteriota</taxon>
        <taxon>Cyanophyceae</taxon>
        <taxon>Oscillatoriophycideae</taxon>
        <taxon>Chroococcales</taxon>
        <taxon>Microcystaceae</taxon>
        <taxon>Pannus</taxon>
    </lineage>
</organism>
<comment type="similarity">
    <text evidence="1">Belongs to the glycosyltransferase group 1 family. Glycosyltransferase 4 subfamily.</text>
</comment>
<proteinExistence type="inferred from homology"/>
<dbReference type="PANTHER" id="PTHR12526">
    <property type="entry name" value="GLYCOSYLTRANSFERASE"/>
    <property type="match status" value="1"/>
</dbReference>
<evidence type="ECO:0000259" key="4">
    <source>
        <dbReference type="Pfam" id="PF00534"/>
    </source>
</evidence>
<evidence type="ECO:0000256" key="3">
    <source>
        <dbReference type="ARBA" id="ARBA00022679"/>
    </source>
</evidence>
<dbReference type="EMBL" id="JBAFSM010000003">
    <property type="protein sequence ID" value="MEG3435929.1"/>
    <property type="molecule type" value="Genomic_DNA"/>
</dbReference>
<evidence type="ECO:0000259" key="5">
    <source>
        <dbReference type="Pfam" id="PF13439"/>
    </source>
</evidence>
<comment type="caution">
    <text evidence="6">The sequence shown here is derived from an EMBL/GenBank/DDBJ whole genome shotgun (WGS) entry which is preliminary data.</text>
</comment>
<evidence type="ECO:0000256" key="1">
    <source>
        <dbReference type="ARBA" id="ARBA00009481"/>
    </source>
</evidence>
<evidence type="ECO:0000313" key="6">
    <source>
        <dbReference type="EMBL" id="MEG3435929.1"/>
    </source>
</evidence>
<dbReference type="PANTHER" id="PTHR12526:SF640">
    <property type="entry name" value="COLANIC ACID BIOSYNTHESIS GLYCOSYLTRANSFERASE WCAL-RELATED"/>
    <property type="match status" value="1"/>
</dbReference>
<dbReference type="AlphaFoldDB" id="A0AAW9QTQ1"/>
<keyword evidence="3 6" id="KW-0808">Transferase</keyword>
<dbReference type="SUPFAM" id="SSF53756">
    <property type="entry name" value="UDP-Glycosyltransferase/glycogen phosphorylase"/>
    <property type="match status" value="1"/>
</dbReference>
<dbReference type="GO" id="GO:0016757">
    <property type="term" value="F:glycosyltransferase activity"/>
    <property type="evidence" value="ECO:0007669"/>
    <property type="project" value="UniProtKB-KW"/>
</dbReference>
<dbReference type="RefSeq" id="WP_332863381.1">
    <property type="nucleotide sequence ID" value="NZ_JBAFSM010000003.1"/>
</dbReference>
<dbReference type="InterPro" id="IPR001296">
    <property type="entry name" value="Glyco_trans_1"/>
</dbReference>
<dbReference type="Proteomes" id="UP001328733">
    <property type="component" value="Unassembled WGS sequence"/>
</dbReference>
<dbReference type="EC" id="2.4.-.-" evidence="6"/>
<keyword evidence="2 6" id="KW-0328">Glycosyltransferase</keyword>
<dbReference type="Pfam" id="PF00534">
    <property type="entry name" value="Glycos_transf_1"/>
    <property type="match status" value="1"/>
</dbReference>
<name>A0AAW9QTQ1_9CHRO</name>
<evidence type="ECO:0000256" key="2">
    <source>
        <dbReference type="ARBA" id="ARBA00022676"/>
    </source>
</evidence>
<accession>A0AAW9QTQ1</accession>